<reference evidence="1 2" key="1">
    <citation type="submission" date="2019-08" db="EMBL/GenBank/DDBJ databases">
        <authorList>
            <person name="Alioto T."/>
            <person name="Alioto T."/>
            <person name="Gomez Garrido J."/>
        </authorList>
    </citation>
    <scope>NUCLEOTIDE SEQUENCE [LARGE SCALE GENOMIC DNA]</scope>
</reference>
<dbReference type="AlphaFoldDB" id="A0A5E4MXU8"/>
<sequence length="125" mass="14357">MQLYYKYNKTTKNLTKFVTQLQVSNAQLLSELLHFQVSYINDPNKNIKNNTKISENLDSNSGVSKSRKMIQRNIWEYILTHDFTGTSCTPEKVAKQTKIAQTVVASWLTLRGSLNQQTSLVRIDT</sequence>
<proteinExistence type="predicted"/>
<dbReference type="Proteomes" id="UP000325440">
    <property type="component" value="Unassembled WGS sequence"/>
</dbReference>
<protein>
    <submittedName>
        <fullName evidence="1">Uncharacterized protein</fullName>
    </submittedName>
</protein>
<evidence type="ECO:0000313" key="1">
    <source>
        <dbReference type="EMBL" id="VVC35155.1"/>
    </source>
</evidence>
<name>A0A5E4MXU8_9HEMI</name>
<gene>
    <name evidence="1" type="ORF">CINCED_3A024548</name>
</gene>
<keyword evidence="2" id="KW-1185">Reference proteome</keyword>
<evidence type="ECO:0000313" key="2">
    <source>
        <dbReference type="Proteomes" id="UP000325440"/>
    </source>
</evidence>
<organism evidence="1 2">
    <name type="scientific">Cinara cedri</name>
    <dbReference type="NCBI Taxonomy" id="506608"/>
    <lineage>
        <taxon>Eukaryota</taxon>
        <taxon>Metazoa</taxon>
        <taxon>Ecdysozoa</taxon>
        <taxon>Arthropoda</taxon>
        <taxon>Hexapoda</taxon>
        <taxon>Insecta</taxon>
        <taxon>Pterygota</taxon>
        <taxon>Neoptera</taxon>
        <taxon>Paraneoptera</taxon>
        <taxon>Hemiptera</taxon>
        <taxon>Sternorrhyncha</taxon>
        <taxon>Aphidomorpha</taxon>
        <taxon>Aphidoidea</taxon>
        <taxon>Aphididae</taxon>
        <taxon>Lachninae</taxon>
        <taxon>Cinara</taxon>
    </lineage>
</organism>
<dbReference type="EMBL" id="CABPRJ010001077">
    <property type="protein sequence ID" value="VVC35155.1"/>
    <property type="molecule type" value="Genomic_DNA"/>
</dbReference>
<accession>A0A5E4MXU8</accession>